<proteinExistence type="predicted"/>
<feature type="compositionally biased region" description="Basic and acidic residues" evidence="1">
    <location>
        <begin position="441"/>
        <end position="451"/>
    </location>
</feature>
<dbReference type="GO" id="GO:0000175">
    <property type="term" value="F:3'-5'-RNA exonuclease activity"/>
    <property type="evidence" value="ECO:0007669"/>
    <property type="project" value="TreeGrafter"/>
</dbReference>
<dbReference type="InterPro" id="IPR005135">
    <property type="entry name" value="Endo/exonuclease/phosphatase"/>
</dbReference>
<accession>A0A6J1BWG6</accession>
<dbReference type="RefSeq" id="XP_022132513.1">
    <property type="nucleotide sequence ID" value="XM_022276821.1"/>
</dbReference>
<reference evidence="4" key="1">
    <citation type="submission" date="2025-08" db="UniProtKB">
        <authorList>
            <consortium name="RefSeq"/>
        </authorList>
    </citation>
    <scope>IDENTIFICATION</scope>
    <source>
        <strain evidence="4">OHB3-1</strain>
    </source>
</reference>
<feature type="compositionally biased region" description="Basic and acidic residues" evidence="1">
    <location>
        <begin position="458"/>
        <end position="469"/>
    </location>
</feature>
<sequence>MLKAKEASFSLPILSRQSMRRAATPPPLQQLSAAVATAASAETSAAMSSRPPYRGGRYDRRGGFSSERPYSGGKGQFVSGDSHYQSVRESNLGFRQGEWGSFANNAGSYTAPQNPRPPYYSGYHQFRQASPHIQWHQYRGPHPHTHNQQPSSFNQNQGVRTPQKFRPRPPKPPDYRHWDYAKTSHPSTCERFTILSYNILADYLAMDHKQKLYHHIPHYMLDWEWRKKNLLFELGLWSTDIMCFQEVDRFHELEEALKIRGFNGIWKMRTGIPVDGCAIFWRVSRFKLLHEECIEFNKLGLRDNVAQICVLEQRSQDNADNSDAPPISTSNFNKVVICNIHVLYNPKRGEIKLGQVRILLEKAHAISKIWNNAPIVLCGDFNCTPKSALYNFISEQKLELSGLDRDKVSGQSSAEIHQPSSLYRNPRPQTASGSVPLQLRSDSRDIERKPDSFLSDMKNQDYPHSRMENENLPSVNQSLPPDSSDSVLSVSNNSCNDLQLGMKGILLHSEGQKEGQNGAFFYHKNVGETTFCVSVDSFKDSSIKCAEDEFTVDHISEKVSELVSPFGTDSEELHLNATERRQMEKVDSASHLYHRSSTDCLDRDVNFYKKSKNCVNNVILDDGQTDLLASKNVPLTPACQNFMADAAVDSSEVVNFVHPIAEFEKESSARNIKGGPSLSPPMINLAVDERLKILSSDEQDVATLDGSLTEDDRTFLSALHDIDEEPFSSEIHQSVRHQSLVAPHTGVGDDLPGLNTKSFEVENTIHDRSLWTPMEIEIATGNGDCTLMEHPLKLRSTYTETEDFSGTRDLNWEPLVTSYNRCFLGTVDYIWRSEGLQTVKVLAPIKKDVMMELTPGFPTKKWGSDHIALAAELAFTRRHEE</sequence>
<dbReference type="InterPro" id="IPR050410">
    <property type="entry name" value="CCR4/nocturin_mRNA_transcr"/>
</dbReference>
<dbReference type="Gene3D" id="3.60.10.10">
    <property type="entry name" value="Endonuclease/exonuclease/phosphatase"/>
    <property type="match status" value="2"/>
</dbReference>
<dbReference type="Pfam" id="PF03372">
    <property type="entry name" value="Exo_endo_phos"/>
    <property type="match status" value="1"/>
</dbReference>
<dbReference type="KEGG" id="mcha:111005350"/>
<evidence type="ECO:0000256" key="1">
    <source>
        <dbReference type="SAM" id="MobiDB-lite"/>
    </source>
</evidence>
<dbReference type="PANTHER" id="PTHR12121">
    <property type="entry name" value="CARBON CATABOLITE REPRESSOR PROTEIN 4"/>
    <property type="match status" value="1"/>
</dbReference>
<name>A0A6J1BWG6_MOMCH</name>
<feature type="compositionally biased region" description="Polar residues" evidence="1">
    <location>
        <begin position="146"/>
        <end position="160"/>
    </location>
</feature>
<feature type="compositionally biased region" description="Polar residues" evidence="1">
    <location>
        <begin position="409"/>
        <end position="435"/>
    </location>
</feature>
<feature type="region of interest" description="Disordered" evidence="1">
    <location>
        <begin position="409"/>
        <end position="490"/>
    </location>
</feature>
<keyword evidence="3" id="KW-1185">Reference proteome</keyword>
<dbReference type="Proteomes" id="UP000504603">
    <property type="component" value="Unplaced"/>
</dbReference>
<organism evidence="3 4">
    <name type="scientific">Momordica charantia</name>
    <name type="common">Bitter gourd</name>
    <name type="synonym">Balsam pear</name>
    <dbReference type="NCBI Taxonomy" id="3673"/>
    <lineage>
        <taxon>Eukaryota</taxon>
        <taxon>Viridiplantae</taxon>
        <taxon>Streptophyta</taxon>
        <taxon>Embryophyta</taxon>
        <taxon>Tracheophyta</taxon>
        <taxon>Spermatophyta</taxon>
        <taxon>Magnoliopsida</taxon>
        <taxon>eudicotyledons</taxon>
        <taxon>Gunneridae</taxon>
        <taxon>Pentapetalae</taxon>
        <taxon>rosids</taxon>
        <taxon>fabids</taxon>
        <taxon>Cucurbitales</taxon>
        <taxon>Cucurbitaceae</taxon>
        <taxon>Momordiceae</taxon>
        <taxon>Momordica</taxon>
    </lineage>
</organism>
<dbReference type="OrthoDB" id="428734at2759"/>
<dbReference type="GeneID" id="111005350"/>
<evidence type="ECO:0000313" key="4">
    <source>
        <dbReference type="RefSeq" id="XP_022132513.1"/>
    </source>
</evidence>
<dbReference type="InterPro" id="IPR036691">
    <property type="entry name" value="Endo/exonu/phosph_ase_sf"/>
</dbReference>
<gene>
    <name evidence="4" type="primary">LOC111005350</name>
</gene>
<feature type="domain" description="Endonuclease/exonuclease/phosphatase" evidence="2">
    <location>
        <begin position="238"/>
        <end position="410"/>
    </location>
</feature>
<dbReference type="SUPFAM" id="SSF56219">
    <property type="entry name" value="DNase I-like"/>
    <property type="match status" value="1"/>
</dbReference>
<feature type="compositionally biased region" description="Low complexity" evidence="1">
    <location>
        <begin position="41"/>
        <end position="55"/>
    </location>
</feature>
<dbReference type="AlphaFoldDB" id="A0A6J1BWG6"/>
<evidence type="ECO:0000259" key="2">
    <source>
        <dbReference type="Pfam" id="PF03372"/>
    </source>
</evidence>
<dbReference type="PANTHER" id="PTHR12121:SF85">
    <property type="entry name" value="CARBON CATABOLITE REPRESSOR PROTEIN 4 HOMOLOG 6"/>
    <property type="match status" value="1"/>
</dbReference>
<feature type="region of interest" description="Disordered" evidence="1">
    <location>
        <begin position="136"/>
        <end position="174"/>
    </location>
</feature>
<feature type="compositionally biased region" description="Low complexity" evidence="1">
    <location>
        <begin position="478"/>
        <end position="490"/>
    </location>
</feature>
<feature type="region of interest" description="Disordered" evidence="1">
    <location>
        <begin position="41"/>
        <end position="81"/>
    </location>
</feature>
<protein>
    <submittedName>
        <fullName evidence="4">Carbon catabolite repressor protein 4 homolog 6 isoform X1</fullName>
    </submittedName>
</protein>
<evidence type="ECO:0000313" key="3">
    <source>
        <dbReference type="Proteomes" id="UP000504603"/>
    </source>
</evidence>